<dbReference type="GO" id="GO:0003700">
    <property type="term" value="F:DNA-binding transcription factor activity"/>
    <property type="evidence" value="ECO:0007669"/>
    <property type="project" value="InterPro"/>
</dbReference>
<dbReference type="Pfam" id="PF08279">
    <property type="entry name" value="HTH_11"/>
    <property type="match status" value="1"/>
</dbReference>
<dbReference type="SUPFAM" id="SSF46785">
    <property type="entry name" value="Winged helix' DNA-binding domain"/>
    <property type="match status" value="1"/>
</dbReference>
<evidence type="ECO:0000256" key="1">
    <source>
        <dbReference type="ARBA" id="ARBA00023015"/>
    </source>
</evidence>
<keyword evidence="5" id="KW-1185">Reference proteome</keyword>
<dbReference type="InterPro" id="IPR028349">
    <property type="entry name" value="PafC-like"/>
</dbReference>
<dbReference type="InterPro" id="IPR036388">
    <property type="entry name" value="WH-like_DNA-bd_sf"/>
</dbReference>
<keyword evidence="2" id="KW-0804">Transcription</keyword>
<dbReference type="PROSITE" id="PS51000">
    <property type="entry name" value="HTH_DEOR_2"/>
    <property type="match status" value="1"/>
</dbReference>
<dbReference type="PIRSF" id="PIRSF016838">
    <property type="entry name" value="PafC"/>
    <property type="match status" value="1"/>
</dbReference>
<dbReference type="Proteomes" id="UP000323521">
    <property type="component" value="Chromosome"/>
</dbReference>
<evidence type="ECO:0000259" key="3">
    <source>
        <dbReference type="PROSITE" id="PS51000"/>
    </source>
</evidence>
<dbReference type="InterPro" id="IPR057727">
    <property type="entry name" value="WCX_dom"/>
</dbReference>
<accession>A0A3G1KM79</accession>
<dbReference type="Pfam" id="PF25583">
    <property type="entry name" value="WCX"/>
    <property type="match status" value="1"/>
</dbReference>
<dbReference type="InterPro" id="IPR026881">
    <property type="entry name" value="WYL_dom"/>
</dbReference>
<dbReference type="KEGG" id="fwa:DCMF_00855"/>
<dbReference type="InterPro" id="IPR036390">
    <property type="entry name" value="WH_DNA-bd_sf"/>
</dbReference>
<proteinExistence type="predicted"/>
<reference evidence="4 5" key="1">
    <citation type="submission" date="2016-10" db="EMBL/GenBank/DDBJ databases">
        <title>Complete Genome Sequence of Peptococcaceae strain DCMF.</title>
        <authorList>
            <person name="Edwards R.J."/>
            <person name="Holland S.I."/>
            <person name="Deshpande N.P."/>
            <person name="Wong Y.K."/>
            <person name="Ertan H."/>
            <person name="Manefield M."/>
            <person name="Russell T.L."/>
            <person name="Lee M.J."/>
        </authorList>
    </citation>
    <scope>NUCLEOTIDE SEQUENCE [LARGE SCALE GENOMIC DNA]</scope>
    <source>
        <strain evidence="4 5">DCMF</strain>
    </source>
</reference>
<gene>
    <name evidence="4" type="ORF">DCMF_00855</name>
</gene>
<organism evidence="4 5">
    <name type="scientific">Formimonas warabiya</name>
    <dbReference type="NCBI Taxonomy" id="1761012"/>
    <lineage>
        <taxon>Bacteria</taxon>
        <taxon>Bacillati</taxon>
        <taxon>Bacillota</taxon>
        <taxon>Clostridia</taxon>
        <taxon>Eubacteriales</taxon>
        <taxon>Peptococcaceae</taxon>
        <taxon>Candidatus Formimonas</taxon>
    </lineage>
</organism>
<protein>
    <submittedName>
        <fullName evidence="4">Transcriptional regulator</fullName>
    </submittedName>
</protein>
<sequence>MQINRLFEIVYILLDKKNITARELAKRFEVSVRTIYRDIDTLSSAGIPIYASQGKGGGIALLDDYILNKSVLSENEQNEILFALQGLTVTRNPETDKVLAKLSSLFNKKNKINWIEVDLSPWGSNKNQRGQFAVLKDAILNRQVIEFEYFNTSGEKSSRKVEPVRLSFKVNAWYLHGFCLSKKAYRTFKVSRMSGIRVTQEFFVERLPEELPEAAQEQKSQKWIEVRLKISPHGAYRVFDEFDEKEVTKNQDDSFTVATSLPESKWLTSYILSFGADVEVLAPQYIREMIQNKLEEMIGKYKNKR</sequence>
<dbReference type="PANTHER" id="PTHR34580">
    <property type="match status" value="1"/>
</dbReference>
<dbReference type="AlphaFoldDB" id="A0A3G1KM79"/>
<feature type="domain" description="HTH deoR-type" evidence="3">
    <location>
        <begin position="2"/>
        <end position="60"/>
    </location>
</feature>
<evidence type="ECO:0000313" key="4">
    <source>
        <dbReference type="EMBL" id="ATW23533.1"/>
    </source>
</evidence>
<dbReference type="PROSITE" id="PS52050">
    <property type="entry name" value="WYL"/>
    <property type="match status" value="1"/>
</dbReference>
<evidence type="ECO:0000313" key="5">
    <source>
        <dbReference type="Proteomes" id="UP000323521"/>
    </source>
</evidence>
<dbReference type="OrthoDB" id="9767131at2"/>
<dbReference type="InterPro" id="IPR001034">
    <property type="entry name" value="DeoR_HTH"/>
</dbReference>
<dbReference type="RefSeq" id="WP_148132682.1">
    <property type="nucleotide sequence ID" value="NZ_CP017634.1"/>
</dbReference>
<dbReference type="InterPro" id="IPR051534">
    <property type="entry name" value="CBASS_pafABC_assoc_protein"/>
</dbReference>
<dbReference type="Gene3D" id="1.10.10.10">
    <property type="entry name" value="Winged helix-like DNA-binding domain superfamily/Winged helix DNA-binding domain"/>
    <property type="match status" value="1"/>
</dbReference>
<dbReference type="Pfam" id="PF13280">
    <property type="entry name" value="WYL"/>
    <property type="match status" value="1"/>
</dbReference>
<dbReference type="InterPro" id="IPR013196">
    <property type="entry name" value="HTH_11"/>
</dbReference>
<dbReference type="PANTHER" id="PTHR34580:SF1">
    <property type="entry name" value="PROTEIN PAFC"/>
    <property type="match status" value="1"/>
</dbReference>
<name>A0A3G1KM79_FORW1</name>
<dbReference type="EMBL" id="CP017634">
    <property type="protein sequence ID" value="ATW23533.1"/>
    <property type="molecule type" value="Genomic_DNA"/>
</dbReference>
<keyword evidence="1" id="KW-0805">Transcription regulation</keyword>
<evidence type="ECO:0000256" key="2">
    <source>
        <dbReference type="ARBA" id="ARBA00023163"/>
    </source>
</evidence>